<evidence type="ECO:0000313" key="3">
    <source>
        <dbReference type="Proteomes" id="UP000217790"/>
    </source>
</evidence>
<proteinExistence type="predicted"/>
<sequence length="601" mass="69052">MPAHKDFTVLHSNSVHTVSLLQASWWPATPIDPQTMTMFTLLRLFHMLNCQGKMPVFDMWKSLYKVLLHTIHQWRHLKQCKQAGYGHNAGGVSGTSLGELGLDCWACPHPGKNMPPISEIEELKHWLYTQFLALDANYWAWNVIASTEEWDPPLGGQLGLFCGKGPIHGAPSQVLTFLANIKNVCGFHTTGIVGCSVMLQALNNVEVEIIIFYNIICQWGIHFWDHMAEFPDNARLKITLEAMVMCVSKFHLWVHKSHCHAHFSFNYVPGAGQTHGETIKENWADSNKAMAQMKMMGPGAWQDTLDDIFGFHNYRVMANFDHVLANRLACAIREACIHRDDFKRFNKGVEEDHSKPCLYEATLQGKETLQEVGLALAREEHENSVKVGIALPPSSLSSFLMTGIQLEEAQCTLELEVKARSMGTMYQQLDIQRHLASFNAENLKGHEEWEEELWLLRDEDVHGINERVQTEEELWEQDRLRDLGVMDAIGEPSSNWNLAQRGDSKRIMSWIWYELRNTDDNPATIKALRIEWCKAHARMLQWDEEVKLLNEEMCRVIAFVEWKAHWWLQRVALRADMSMELQEGLKAFALEHTVWEGVKRQ</sequence>
<organism evidence="2 3">
    <name type="scientific">Armillaria gallica</name>
    <name type="common">Bulbous honey fungus</name>
    <name type="synonym">Armillaria bulbosa</name>
    <dbReference type="NCBI Taxonomy" id="47427"/>
    <lineage>
        <taxon>Eukaryota</taxon>
        <taxon>Fungi</taxon>
        <taxon>Dikarya</taxon>
        <taxon>Basidiomycota</taxon>
        <taxon>Agaricomycotina</taxon>
        <taxon>Agaricomycetes</taxon>
        <taxon>Agaricomycetidae</taxon>
        <taxon>Agaricales</taxon>
        <taxon>Marasmiineae</taxon>
        <taxon>Physalacriaceae</taxon>
        <taxon>Armillaria</taxon>
    </lineage>
</organism>
<evidence type="ECO:0000313" key="2">
    <source>
        <dbReference type="EMBL" id="PBL01496.1"/>
    </source>
</evidence>
<dbReference type="Proteomes" id="UP000217790">
    <property type="component" value="Unassembled WGS sequence"/>
</dbReference>
<dbReference type="InterPro" id="IPR040521">
    <property type="entry name" value="KDZ"/>
</dbReference>
<reference evidence="3" key="1">
    <citation type="journal article" date="2017" name="Nat. Ecol. Evol.">
        <title>Genome expansion and lineage-specific genetic innovations in the forest pathogenic fungi Armillaria.</title>
        <authorList>
            <person name="Sipos G."/>
            <person name="Prasanna A.N."/>
            <person name="Walter M.C."/>
            <person name="O'Connor E."/>
            <person name="Balint B."/>
            <person name="Krizsan K."/>
            <person name="Kiss B."/>
            <person name="Hess J."/>
            <person name="Varga T."/>
            <person name="Slot J."/>
            <person name="Riley R."/>
            <person name="Boka B."/>
            <person name="Rigling D."/>
            <person name="Barry K."/>
            <person name="Lee J."/>
            <person name="Mihaltcheva S."/>
            <person name="LaButti K."/>
            <person name="Lipzen A."/>
            <person name="Waldron R."/>
            <person name="Moloney N.M."/>
            <person name="Sperisen C."/>
            <person name="Kredics L."/>
            <person name="Vagvoelgyi C."/>
            <person name="Patrignani A."/>
            <person name="Fitzpatrick D."/>
            <person name="Nagy I."/>
            <person name="Doyle S."/>
            <person name="Anderson J.B."/>
            <person name="Grigoriev I.V."/>
            <person name="Gueldener U."/>
            <person name="Muensterkoetter M."/>
            <person name="Nagy L.G."/>
        </authorList>
    </citation>
    <scope>NUCLEOTIDE SEQUENCE [LARGE SCALE GENOMIC DNA]</scope>
    <source>
        <strain evidence="3">Ar21-2</strain>
    </source>
</reference>
<feature type="domain" description="CxC2-like cysteine cluster KDZ transposase-associated" evidence="1">
    <location>
        <begin position="11"/>
        <end position="65"/>
    </location>
</feature>
<dbReference type="Pfam" id="PF18803">
    <property type="entry name" value="CxC2"/>
    <property type="match status" value="1"/>
</dbReference>
<accession>A0A2H3E208</accession>
<gene>
    <name evidence="2" type="ORF">ARMGADRAFT_1025196</name>
</gene>
<dbReference type="Pfam" id="PF18758">
    <property type="entry name" value="KDZ"/>
    <property type="match status" value="1"/>
</dbReference>
<dbReference type="STRING" id="47427.A0A2H3E208"/>
<dbReference type="AlphaFoldDB" id="A0A2H3E208"/>
<dbReference type="InParanoid" id="A0A2H3E208"/>
<keyword evidence="3" id="KW-1185">Reference proteome</keyword>
<name>A0A2H3E208_ARMGA</name>
<evidence type="ECO:0000259" key="1">
    <source>
        <dbReference type="Pfam" id="PF18803"/>
    </source>
</evidence>
<protein>
    <recommendedName>
        <fullName evidence="1">CxC2-like cysteine cluster KDZ transposase-associated domain-containing protein</fullName>
    </recommendedName>
</protein>
<dbReference type="InterPro" id="IPR041457">
    <property type="entry name" value="CxC2_KDZ-assoc"/>
</dbReference>
<dbReference type="EMBL" id="KZ293646">
    <property type="protein sequence ID" value="PBL01496.1"/>
    <property type="molecule type" value="Genomic_DNA"/>
</dbReference>
<dbReference type="OrthoDB" id="2974258at2759"/>